<dbReference type="Proteomes" id="UP001152300">
    <property type="component" value="Unassembled WGS sequence"/>
</dbReference>
<gene>
    <name evidence="1" type="ORF">OCU04_010878</name>
</gene>
<protein>
    <submittedName>
        <fullName evidence="1">Uncharacterized protein</fullName>
    </submittedName>
</protein>
<name>A0A9X0AE84_9HELO</name>
<evidence type="ECO:0000313" key="2">
    <source>
        <dbReference type="Proteomes" id="UP001152300"/>
    </source>
</evidence>
<proteinExistence type="predicted"/>
<keyword evidence="2" id="KW-1185">Reference proteome</keyword>
<comment type="caution">
    <text evidence="1">The sequence shown here is derived from an EMBL/GenBank/DDBJ whole genome shotgun (WGS) entry which is preliminary data.</text>
</comment>
<evidence type="ECO:0000313" key="1">
    <source>
        <dbReference type="EMBL" id="KAJ8060563.1"/>
    </source>
</evidence>
<dbReference type="EMBL" id="JAPEIS010000013">
    <property type="protein sequence ID" value="KAJ8060563.1"/>
    <property type="molecule type" value="Genomic_DNA"/>
</dbReference>
<sequence>MGSLEIRIQCEFASSIGDKLSGIGMELSQSAEDGKSDDALAVRTLCNHGLGLNVTPAVTPKTHESLLISAQCELK</sequence>
<reference evidence="1" key="1">
    <citation type="submission" date="2022-11" db="EMBL/GenBank/DDBJ databases">
        <title>Genome Resource of Sclerotinia nivalis Strain SnTB1, a Plant Pathogen Isolated from American Ginseng.</title>
        <authorList>
            <person name="Fan S."/>
        </authorList>
    </citation>
    <scope>NUCLEOTIDE SEQUENCE</scope>
    <source>
        <strain evidence="1">SnTB1</strain>
    </source>
</reference>
<organism evidence="1 2">
    <name type="scientific">Sclerotinia nivalis</name>
    <dbReference type="NCBI Taxonomy" id="352851"/>
    <lineage>
        <taxon>Eukaryota</taxon>
        <taxon>Fungi</taxon>
        <taxon>Dikarya</taxon>
        <taxon>Ascomycota</taxon>
        <taxon>Pezizomycotina</taxon>
        <taxon>Leotiomycetes</taxon>
        <taxon>Helotiales</taxon>
        <taxon>Sclerotiniaceae</taxon>
        <taxon>Sclerotinia</taxon>
    </lineage>
</organism>
<accession>A0A9X0AE84</accession>
<dbReference type="AlphaFoldDB" id="A0A9X0AE84"/>